<comment type="caution">
    <text evidence="1">The sequence shown here is derived from an EMBL/GenBank/DDBJ whole genome shotgun (WGS) entry which is preliminary data.</text>
</comment>
<dbReference type="Proteomes" id="UP000193411">
    <property type="component" value="Unassembled WGS sequence"/>
</dbReference>
<accession>A0A1Y2HRW0</accession>
<evidence type="ECO:0000313" key="1">
    <source>
        <dbReference type="EMBL" id="ORZ36684.1"/>
    </source>
</evidence>
<dbReference type="EMBL" id="MCFL01000016">
    <property type="protein sequence ID" value="ORZ36684.1"/>
    <property type="molecule type" value="Genomic_DNA"/>
</dbReference>
<dbReference type="AlphaFoldDB" id="A0A1Y2HRW0"/>
<name>A0A1Y2HRW0_9FUNG</name>
<reference evidence="1 2" key="1">
    <citation type="submission" date="2016-07" db="EMBL/GenBank/DDBJ databases">
        <title>Pervasive Adenine N6-methylation of Active Genes in Fungi.</title>
        <authorList>
            <consortium name="DOE Joint Genome Institute"/>
            <person name="Mondo S.J."/>
            <person name="Dannebaum R.O."/>
            <person name="Kuo R.C."/>
            <person name="Labutti K."/>
            <person name="Haridas S."/>
            <person name="Kuo A."/>
            <person name="Salamov A."/>
            <person name="Ahrendt S.R."/>
            <person name="Lipzen A."/>
            <person name="Sullivan W."/>
            <person name="Andreopoulos W.B."/>
            <person name="Clum A."/>
            <person name="Lindquist E."/>
            <person name="Daum C."/>
            <person name="Ramamoorthy G.K."/>
            <person name="Gryganskyi A."/>
            <person name="Culley D."/>
            <person name="Magnuson J.K."/>
            <person name="James T.Y."/>
            <person name="O'Malley M.A."/>
            <person name="Stajich J.E."/>
            <person name="Spatafora J.W."/>
            <person name="Visel A."/>
            <person name="Grigoriev I.V."/>
        </authorList>
    </citation>
    <scope>NUCLEOTIDE SEQUENCE [LARGE SCALE GENOMIC DNA]</scope>
    <source>
        <strain evidence="1 2">PL171</strain>
    </source>
</reference>
<sequence>MPKPSRWSQSMSAWLPGVCSVWTSGRCVRRSSWPISRARRPSSRPPVSHSLNQWCPQPRLHSQCFRRFHAVSLLLHSSSSLRRRR</sequence>
<proteinExistence type="predicted"/>
<protein>
    <submittedName>
        <fullName evidence="1">Uncharacterized protein</fullName>
    </submittedName>
</protein>
<keyword evidence="2" id="KW-1185">Reference proteome</keyword>
<evidence type="ECO:0000313" key="2">
    <source>
        <dbReference type="Proteomes" id="UP000193411"/>
    </source>
</evidence>
<organism evidence="1 2">
    <name type="scientific">Catenaria anguillulae PL171</name>
    <dbReference type="NCBI Taxonomy" id="765915"/>
    <lineage>
        <taxon>Eukaryota</taxon>
        <taxon>Fungi</taxon>
        <taxon>Fungi incertae sedis</taxon>
        <taxon>Blastocladiomycota</taxon>
        <taxon>Blastocladiomycetes</taxon>
        <taxon>Blastocladiales</taxon>
        <taxon>Catenariaceae</taxon>
        <taxon>Catenaria</taxon>
    </lineage>
</organism>
<gene>
    <name evidence="1" type="ORF">BCR44DRAFT_1432398</name>
</gene>